<evidence type="ECO:0000313" key="5">
    <source>
        <dbReference type="Proteomes" id="UP001565219"/>
    </source>
</evidence>
<accession>A0ABV4DCY3</accession>
<dbReference type="EMBL" id="JBCLTR010000002">
    <property type="protein sequence ID" value="MEY8632368.1"/>
    <property type="molecule type" value="Genomic_DNA"/>
</dbReference>
<keyword evidence="1" id="KW-0560">Oxidoreductase</keyword>
<dbReference type="PANTHER" id="PTHR43401:SF2">
    <property type="entry name" value="L-THREONINE 3-DEHYDROGENASE"/>
    <property type="match status" value="1"/>
</dbReference>
<dbReference type="RefSeq" id="WP_024729371.1">
    <property type="nucleotide sequence ID" value="NZ_BAABXW010000002.1"/>
</dbReference>
<evidence type="ECO:0000259" key="3">
    <source>
        <dbReference type="Pfam" id="PF08240"/>
    </source>
</evidence>
<dbReference type="Pfam" id="PF08240">
    <property type="entry name" value="ADH_N"/>
    <property type="match status" value="1"/>
</dbReference>
<dbReference type="InterPro" id="IPR050129">
    <property type="entry name" value="Zn_alcohol_dh"/>
</dbReference>
<gene>
    <name evidence="4" type="ORF">AALG99_02310</name>
</gene>
<organism evidence="4 5">
    <name type="scientific">Anaerostipes hominis</name>
    <name type="common">ex Lee et al. 2021</name>
    <dbReference type="NCBI Taxonomy" id="2025494"/>
    <lineage>
        <taxon>Bacteria</taxon>
        <taxon>Bacillati</taxon>
        <taxon>Bacillota</taxon>
        <taxon>Clostridia</taxon>
        <taxon>Lachnospirales</taxon>
        <taxon>Lachnospiraceae</taxon>
        <taxon>Anaerostipes</taxon>
    </lineage>
</organism>
<protein>
    <submittedName>
        <fullName evidence="4">Zinc-binding dehydrogenase</fullName>
    </submittedName>
</protein>
<name>A0ABV4DCY3_9FIRM</name>
<keyword evidence="5" id="KW-1185">Reference proteome</keyword>
<proteinExistence type="predicted"/>
<dbReference type="PANTHER" id="PTHR43401">
    <property type="entry name" value="L-THREONINE 3-DEHYDROGENASE"/>
    <property type="match status" value="1"/>
</dbReference>
<dbReference type="InterPro" id="IPR011032">
    <property type="entry name" value="GroES-like_sf"/>
</dbReference>
<feature type="domain" description="Alcohol dehydrogenase-like N-terminal" evidence="3">
    <location>
        <begin position="27"/>
        <end position="127"/>
    </location>
</feature>
<sequence length="349" mass="37938">MKMKAALMYGPSDIRVEETDKPICPEDGLILKVMSVGLCGSDIRNLTTDSRKGNYPFIYGHEIVGFVDEIGEEEKKYKVGDRLFLFPGTYCMECDECISGHSENCSNTEVAKLAGTGGFAQYVSISGEKIRRGGIYEIPDDVSFDAASLGEPLTSVFACLENVKVEYPDTLVIIGAGPIGCFMAQLAKIRGAQKVIMIDLNDTRLEMAKGFGVDITINSSKEDPIEAVQKLTGGKGADKVISATPANATQTQSIHMVRKGGLAVFFGGVPKGSMTELDCNLIHYNNIWIKGHFGASYSQSKRAFQLAISSSFPTEKFITHILPLDKINEGIQLTRTGEAIKVVLHPFDN</sequence>
<dbReference type="Proteomes" id="UP001565219">
    <property type="component" value="Unassembled WGS sequence"/>
</dbReference>
<feature type="domain" description="Alcohol dehydrogenase-like C-terminal" evidence="2">
    <location>
        <begin position="178"/>
        <end position="306"/>
    </location>
</feature>
<dbReference type="InterPro" id="IPR013154">
    <property type="entry name" value="ADH-like_N"/>
</dbReference>
<dbReference type="Pfam" id="PF00107">
    <property type="entry name" value="ADH_zinc_N"/>
    <property type="match status" value="1"/>
</dbReference>
<dbReference type="Gene3D" id="3.90.180.10">
    <property type="entry name" value="Medium-chain alcohol dehydrogenases, catalytic domain"/>
    <property type="match status" value="1"/>
</dbReference>
<dbReference type="Gene3D" id="3.40.50.720">
    <property type="entry name" value="NAD(P)-binding Rossmann-like Domain"/>
    <property type="match status" value="1"/>
</dbReference>
<dbReference type="SUPFAM" id="SSF51735">
    <property type="entry name" value="NAD(P)-binding Rossmann-fold domains"/>
    <property type="match status" value="1"/>
</dbReference>
<evidence type="ECO:0000256" key="1">
    <source>
        <dbReference type="ARBA" id="ARBA00023002"/>
    </source>
</evidence>
<dbReference type="SUPFAM" id="SSF50129">
    <property type="entry name" value="GroES-like"/>
    <property type="match status" value="1"/>
</dbReference>
<comment type="caution">
    <text evidence="4">The sequence shown here is derived from an EMBL/GenBank/DDBJ whole genome shotgun (WGS) entry which is preliminary data.</text>
</comment>
<dbReference type="InterPro" id="IPR013149">
    <property type="entry name" value="ADH-like_C"/>
</dbReference>
<reference evidence="4 5" key="1">
    <citation type="submission" date="2024-03" db="EMBL/GenBank/DDBJ databases">
        <title>Mouse gut bacterial collection (mGBC) of GemPharmatech.</title>
        <authorList>
            <person name="He Y."/>
            <person name="Dong L."/>
            <person name="Wu D."/>
            <person name="Gao X."/>
            <person name="Lin Z."/>
        </authorList>
    </citation>
    <scope>NUCLEOTIDE SEQUENCE [LARGE SCALE GENOMIC DNA]</scope>
    <source>
        <strain evidence="4 5">32-10</strain>
    </source>
</reference>
<dbReference type="InterPro" id="IPR036291">
    <property type="entry name" value="NAD(P)-bd_dom_sf"/>
</dbReference>
<evidence type="ECO:0000259" key="2">
    <source>
        <dbReference type="Pfam" id="PF00107"/>
    </source>
</evidence>
<evidence type="ECO:0000313" key="4">
    <source>
        <dbReference type="EMBL" id="MEY8632368.1"/>
    </source>
</evidence>